<evidence type="ECO:0000313" key="3">
    <source>
        <dbReference type="EMBL" id="MDF0479403.1"/>
    </source>
</evidence>
<keyword evidence="2" id="KW-0732">Signal</keyword>
<evidence type="ECO:0000256" key="1">
    <source>
        <dbReference type="SAM" id="MobiDB-lite"/>
    </source>
</evidence>
<feature type="signal peptide" evidence="2">
    <location>
        <begin position="1"/>
        <end position="26"/>
    </location>
</feature>
<proteinExistence type="predicted"/>
<feature type="compositionally biased region" description="Low complexity" evidence="1">
    <location>
        <begin position="25"/>
        <end position="34"/>
    </location>
</feature>
<comment type="caution">
    <text evidence="3">The sequence shown here is derived from an EMBL/GenBank/DDBJ whole genome shotgun (WGS) entry which is preliminary data.</text>
</comment>
<gene>
    <name evidence="3" type="ORF">OL233_03795</name>
</gene>
<feature type="compositionally biased region" description="Basic and acidic residues" evidence="1">
    <location>
        <begin position="55"/>
        <end position="79"/>
    </location>
</feature>
<feature type="chain" id="PRO_5045132797" evidence="2">
    <location>
        <begin position="27"/>
        <end position="89"/>
    </location>
</feature>
<dbReference type="Proteomes" id="UP001147148">
    <property type="component" value="Unassembled WGS sequence"/>
</dbReference>
<organism evidence="3 4">
    <name type="scientific">Vagococcus proximus</name>
    <dbReference type="NCBI Taxonomy" id="2991417"/>
    <lineage>
        <taxon>Bacteria</taxon>
        <taxon>Bacillati</taxon>
        <taxon>Bacillota</taxon>
        <taxon>Bacilli</taxon>
        <taxon>Lactobacillales</taxon>
        <taxon>Enterococcaceae</taxon>
        <taxon>Vagococcus</taxon>
    </lineage>
</organism>
<feature type="compositionally biased region" description="Basic residues" evidence="1">
    <location>
        <begin position="80"/>
        <end position="89"/>
    </location>
</feature>
<name>A0ABT5X072_9ENTE</name>
<dbReference type="RefSeq" id="WP_275471038.1">
    <property type="nucleotide sequence ID" value="NZ_JAPDSH010000002.1"/>
</dbReference>
<accession>A0ABT5X072</accession>
<protein>
    <submittedName>
        <fullName evidence="3">Uncharacterized protein</fullName>
    </submittedName>
</protein>
<keyword evidence="4" id="KW-1185">Reference proteome</keyword>
<evidence type="ECO:0000313" key="4">
    <source>
        <dbReference type="Proteomes" id="UP001147148"/>
    </source>
</evidence>
<evidence type="ECO:0000256" key="2">
    <source>
        <dbReference type="SAM" id="SignalP"/>
    </source>
</evidence>
<dbReference type="EMBL" id="JAPDSH010000002">
    <property type="protein sequence ID" value="MDF0479403.1"/>
    <property type="molecule type" value="Genomic_DNA"/>
</dbReference>
<reference evidence="3" key="1">
    <citation type="submission" date="2022-10" db="EMBL/GenBank/DDBJ databases">
        <title>Vagococcus sp. isolated from poultry meat.</title>
        <authorList>
            <person name="Johansson P."/>
            <person name="Bjorkroth J."/>
        </authorList>
    </citation>
    <scope>NUCLEOTIDE SEQUENCE</scope>
    <source>
        <strain evidence="3">PNs007</strain>
    </source>
</reference>
<feature type="region of interest" description="Disordered" evidence="1">
    <location>
        <begin position="25"/>
        <end position="89"/>
    </location>
</feature>
<sequence>MKKILIVGTTVVLGLAAFGAMSSASSFDSENSNMTSMSDHHQDRNRNGMTGDEFLLNKEKRSSGGKRMMDSNNHNDNHMKNNRRGYCHR</sequence>